<comment type="caution">
    <text evidence="2">The sequence shown here is derived from an EMBL/GenBank/DDBJ whole genome shotgun (WGS) entry which is preliminary data.</text>
</comment>
<organism evidence="2 3">
    <name type="scientific">Plastoroseomonas arctica</name>
    <dbReference type="NCBI Taxonomy" id="1509237"/>
    <lineage>
        <taxon>Bacteria</taxon>
        <taxon>Pseudomonadati</taxon>
        <taxon>Pseudomonadota</taxon>
        <taxon>Alphaproteobacteria</taxon>
        <taxon>Acetobacterales</taxon>
        <taxon>Acetobacteraceae</taxon>
        <taxon>Plastoroseomonas</taxon>
    </lineage>
</organism>
<reference evidence="2" key="2">
    <citation type="journal article" date="2021" name="Syst. Appl. Microbiol.">
        <title>Roseomonas hellenica sp. nov., isolated from roots of wild-growing Alkanna tinctoria.</title>
        <authorList>
            <person name="Rat A."/>
            <person name="Naranjo H.D."/>
            <person name="Lebbe L."/>
            <person name="Cnockaert M."/>
            <person name="Krigas N."/>
            <person name="Grigoriadou K."/>
            <person name="Maloupa E."/>
            <person name="Willems A."/>
        </authorList>
    </citation>
    <scope>NUCLEOTIDE SEQUENCE</scope>
    <source>
        <strain evidence="2">LMG 28251</strain>
    </source>
</reference>
<keyword evidence="3" id="KW-1185">Reference proteome</keyword>
<dbReference type="InterPro" id="IPR002933">
    <property type="entry name" value="Peptidase_M20"/>
</dbReference>
<accession>A0AAF1KHE5</accession>
<dbReference type="PANTHER" id="PTHR43808">
    <property type="entry name" value="ACETYLORNITHINE DEACETYLASE"/>
    <property type="match status" value="1"/>
</dbReference>
<dbReference type="AlphaFoldDB" id="A0AAF1KHE5"/>
<dbReference type="SUPFAM" id="SSF53187">
    <property type="entry name" value="Zn-dependent exopeptidases"/>
    <property type="match status" value="1"/>
</dbReference>
<proteinExistence type="predicted"/>
<name>A0AAF1KHE5_9PROT</name>
<dbReference type="Proteomes" id="UP001196068">
    <property type="component" value="Unassembled WGS sequence"/>
</dbReference>
<evidence type="ECO:0000313" key="2">
    <source>
        <dbReference type="EMBL" id="MBR0653864.1"/>
    </source>
</evidence>
<dbReference type="EMBL" id="JAAEDH010000001">
    <property type="protein sequence ID" value="MBR0653864.1"/>
    <property type="molecule type" value="Genomic_DNA"/>
</dbReference>
<dbReference type="InterPro" id="IPR050072">
    <property type="entry name" value="Peptidase_M20A"/>
</dbReference>
<reference evidence="2" key="1">
    <citation type="submission" date="2020-01" db="EMBL/GenBank/DDBJ databases">
        <authorList>
            <person name="Rat A."/>
        </authorList>
    </citation>
    <scope>NUCLEOTIDE SEQUENCE</scope>
    <source>
        <strain evidence="2">LMG 28251</strain>
    </source>
</reference>
<keyword evidence="1" id="KW-0378">Hydrolase</keyword>
<protein>
    <submittedName>
        <fullName evidence="2">M20/M25/M40 family metallo-hydrolase</fullName>
    </submittedName>
</protein>
<dbReference type="GO" id="GO:0016787">
    <property type="term" value="F:hydrolase activity"/>
    <property type="evidence" value="ECO:0007669"/>
    <property type="project" value="InterPro"/>
</dbReference>
<dbReference type="Pfam" id="PF01546">
    <property type="entry name" value="Peptidase_M20"/>
    <property type="match status" value="1"/>
</dbReference>
<dbReference type="Gene3D" id="3.40.630.10">
    <property type="entry name" value="Zn peptidases"/>
    <property type="match status" value="1"/>
</dbReference>
<dbReference type="PANTHER" id="PTHR43808:SF25">
    <property type="entry name" value="PEPTIDASE M20 DIMERISATION DOMAIN-CONTAINING PROTEIN"/>
    <property type="match status" value="1"/>
</dbReference>
<gene>
    <name evidence="2" type="ORF">GXW79_02110</name>
</gene>
<dbReference type="Gene3D" id="3.30.70.360">
    <property type="match status" value="1"/>
</dbReference>
<evidence type="ECO:0000256" key="1">
    <source>
        <dbReference type="ARBA" id="ARBA00022801"/>
    </source>
</evidence>
<dbReference type="RefSeq" id="WP_211872543.1">
    <property type="nucleotide sequence ID" value="NZ_JAAEDH010000001.1"/>
</dbReference>
<sequence>MTDTDLAFLQDLIHLQPQGEEAVQAHVAAEFTALGCTVETLRYQPAEVPMRDEFADSDAIATEERAAIIARFAGTGGGRSLIFFAHPDGEPVRGLERWTQPPFEGAIANGRLYGWGVSDDLAGVAIMVDAMRAVAASGQRPRGDVIFASTPSKRHARGVAAVLHHGHLADAAVYLHPAESGVGMREVKAICGGQLYFTIEITGRMPDTTEPGHAAFAHLAANPLDKVPVVQAALLALGEARAARVRHPRIEAAIGRAGNVLVSYARCGEFGRFGRVSPTCTIGGTISFPPGERLADVQAELAAALDAAAASDPWLRDHPPALTWVSGVTGAEVAEDHPLFAVVSAAVSATMGAAPFVNALHTASDIRVPNVQRGIPTVGLGPLGGDLSQNGAVDEWVDVADYRRAVDVAAAVILGWCGPPTPP</sequence>
<evidence type="ECO:0000313" key="3">
    <source>
        <dbReference type="Proteomes" id="UP001196068"/>
    </source>
</evidence>